<proteinExistence type="predicted"/>
<reference evidence="2 3" key="1">
    <citation type="submission" date="2024-02" db="EMBL/GenBank/DDBJ databases">
        <title>Bacterial strain from lacustrine sediment.</title>
        <authorList>
            <person name="Petit C."/>
            <person name="Fadhlaoui K."/>
        </authorList>
    </citation>
    <scope>NUCLEOTIDE SEQUENCE [LARGE SCALE GENOMIC DNA]</scope>
    <source>
        <strain evidence="2 3">IPX-CK</strain>
    </source>
</reference>
<accession>A0ABZ3EXJ9</accession>
<dbReference type="EMBL" id="CP146256">
    <property type="protein sequence ID" value="XAH74180.1"/>
    <property type="molecule type" value="Genomic_DNA"/>
</dbReference>
<evidence type="ECO:0000313" key="2">
    <source>
        <dbReference type="EMBL" id="XAH74180.1"/>
    </source>
</evidence>
<dbReference type="PANTHER" id="PTHR39966">
    <property type="entry name" value="BLL2471 PROTEIN-RELATED"/>
    <property type="match status" value="1"/>
</dbReference>
<organism evidence="2 3">
    <name type="scientific">Kineothrix sedimenti</name>
    <dbReference type="NCBI Taxonomy" id="3123317"/>
    <lineage>
        <taxon>Bacteria</taxon>
        <taxon>Bacillati</taxon>
        <taxon>Bacillota</taxon>
        <taxon>Clostridia</taxon>
        <taxon>Lachnospirales</taxon>
        <taxon>Lachnospiraceae</taxon>
        <taxon>Kineothrix</taxon>
    </lineage>
</organism>
<keyword evidence="3" id="KW-1185">Reference proteome</keyword>
<dbReference type="Proteomes" id="UP001451571">
    <property type="component" value="Chromosome"/>
</dbReference>
<dbReference type="Gene3D" id="1.20.120.520">
    <property type="entry name" value="nmb1532 protein domain like"/>
    <property type="match status" value="1"/>
</dbReference>
<dbReference type="RefSeq" id="WP_342757774.1">
    <property type="nucleotide sequence ID" value="NZ_CP146256.1"/>
</dbReference>
<dbReference type="PANTHER" id="PTHR39966:SF1">
    <property type="entry name" value="HEMERYTHRIN-LIKE DOMAIN-CONTAINING PROTEIN"/>
    <property type="match status" value="1"/>
</dbReference>
<sequence length="186" mass="21696">MYSVELMVEEHENILKLLTVIQKACCGILDGRDVNDGDFRKIIQFARNYADKHHHGKEEQILFQEMSDRLGEIGVKLIQHGMLVEHDLGRLHISELEKALDQYRDDPQTIFKLGILTEAMGYVNLLLRHIDKENQVVYTYAERNLPPDILQSVDQRVKAFETEAEQNQTQETYLKILQELQSKYPD</sequence>
<dbReference type="Pfam" id="PF01814">
    <property type="entry name" value="Hemerythrin"/>
    <property type="match status" value="1"/>
</dbReference>
<dbReference type="InterPro" id="IPR012312">
    <property type="entry name" value="Hemerythrin-like"/>
</dbReference>
<name>A0ABZ3EXJ9_9FIRM</name>
<evidence type="ECO:0000313" key="3">
    <source>
        <dbReference type="Proteomes" id="UP001451571"/>
    </source>
</evidence>
<protein>
    <submittedName>
        <fullName evidence="2">Hemerythrin domain-containing protein</fullName>
    </submittedName>
</protein>
<feature type="domain" description="Hemerythrin-like" evidence="1">
    <location>
        <begin position="4"/>
        <end position="140"/>
    </location>
</feature>
<gene>
    <name evidence="2" type="ORF">V6984_22215</name>
</gene>
<evidence type="ECO:0000259" key="1">
    <source>
        <dbReference type="Pfam" id="PF01814"/>
    </source>
</evidence>